<feature type="transmembrane region" description="Helical" evidence="11">
    <location>
        <begin position="645"/>
        <end position="663"/>
    </location>
</feature>
<feature type="region of interest" description="Disordered" evidence="10">
    <location>
        <begin position="766"/>
        <end position="797"/>
    </location>
</feature>
<evidence type="ECO:0000256" key="1">
    <source>
        <dbReference type="ARBA" id="ARBA00000900"/>
    </source>
</evidence>
<dbReference type="OrthoDB" id="9984778at2759"/>
<comment type="subcellular location">
    <subcellularLocation>
        <location evidence="2">Endomembrane system</location>
        <topology evidence="2">Multi-pass membrane protein</topology>
    </subcellularLocation>
</comment>
<feature type="compositionally biased region" description="Basic and acidic residues" evidence="10">
    <location>
        <begin position="911"/>
        <end position="920"/>
    </location>
</feature>
<keyword evidence="6 11" id="KW-0812">Transmembrane</keyword>
<evidence type="ECO:0000259" key="13">
    <source>
        <dbReference type="Pfam" id="PF11145"/>
    </source>
</evidence>
<keyword evidence="7" id="KW-0833">Ubl conjugation pathway</keyword>
<feature type="transmembrane region" description="Helical" evidence="11">
    <location>
        <begin position="675"/>
        <end position="695"/>
    </location>
</feature>
<organism evidence="14 15">
    <name type="scientific">Cytospora mali</name>
    <name type="common">Apple Valsa canker fungus</name>
    <name type="synonym">Valsa mali</name>
    <dbReference type="NCBI Taxonomy" id="578113"/>
    <lineage>
        <taxon>Eukaryota</taxon>
        <taxon>Fungi</taxon>
        <taxon>Dikarya</taxon>
        <taxon>Ascomycota</taxon>
        <taxon>Pezizomycotina</taxon>
        <taxon>Sordariomycetes</taxon>
        <taxon>Sordariomycetidae</taxon>
        <taxon>Diaporthales</taxon>
        <taxon>Cytosporaceae</taxon>
        <taxon>Cytospora</taxon>
    </lineage>
</organism>
<dbReference type="Pfam" id="PF11145">
    <property type="entry name" value="DUF2921"/>
    <property type="match status" value="1"/>
</dbReference>
<evidence type="ECO:0000256" key="12">
    <source>
        <dbReference type="SAM" id="SignalP"/>
    </source>
</evidence>
<evidence type="ECO:0000256" key="5">
    <source>
        <dbReference type="ARBA" id="ARBA00022679"/>
    </source>
</evidence>
<comment type="catalytic activity">
    <reaction evidence="1">
        <text>S-ubiquitinyl-[E2 ubiquitin-conjugating enzyme]-L-cysteine + [acceptor protein]-L-lysine = [E2 ubiquitin-conjugating enzyme]-L-cysteine + N(6)-ubiquitinyl-[acceptor protein]-L-lysine.</text>
        <dbReference type="EC" id="2.3.2.27"/>
    </reaction>
</comment>
<dbReference type="EC" id="2.3.2.27" evidence="4"/>
<dbReference type="AlphaFoldDB" id="A0A194W3Y7"/>
<evidence type="ECO:0000256" key="9">
    <source>
        <dbReference type="ARBA" id="ARBA00023136"/>
    </source>
</evidence>
<evidence type="ECO:0000256" key="10">
    <source>
        <dbReference type="SAM" id="MobiDB-lite"/>
    </source>
</evidence>
<keyword evidence="12" id="KW-0732">Signal</keyword>
<keyword evidence="15" id="KW-1185">Reference proteome</keyword>
<feature type="region of interest" description="Disordered" evidence="10">
    <location>
        <begin position="911"/>
        <end position="930"/>
    </location>
</feature>
<evidence type="ECO:0000256" key="8">
    <source>
        <dbReference type="ARBA" id="ARBA00022989"/>
    </source>
</evidence>
<evidence type="ECO:0000313" key="15">
    <source>
        <dbReference type="Proteomes" id="UP000078559"/>
    </source>
</evidence>
<dbReference type="GO" id="GO:0061630">
    <property type="term" value="F:ubiquitin protein ligase activity"/>
    <property type="evidence" value="ECO:0007669"/>
    <property type="project" value="UniProtKB-EC"/>
</dbReference>
<dbReference type="Proteomes" id="UP000078559">
    <property type="component" value="Chromosome 7"/>
</dbReference>
<feature type="region of interest" description="Disordered" evidence="10">
    <location>
        <begin position="525"/>
        <end position="570"/>
    </location>
</feature>
<evidence type="ECO:0000256" key="11">
    <source>
        <dbReference type="SAM" id="Phobius"/>
    </source>
</evidence>
<keyword evidence="5" id="KW-0808">Transferase</keyword>
<dbReference type="InterPro" id="IPR021319">
    <property type="entry name" value="DUF2921"/>
</dbReference>
<reference evidence="14" key="1">
    <citation type="submission" date="2014-12" db="EMBL/GenBank/DDBJ databases">
        <title>Genome Sequence of Valsa Canker Pathogens Uncovers a Specific Adaption of Colonization on Woody Bark.</title>
        <authorList>
            <person name="Yin Z."/>
            <person name="Liu H."/>
            <person name="Gao X."/>
            <person name="Li Z."/>
            <person name="Song N."/>
            <person name="Ke X."/>
            <person name="Dai Q."/>
            <person name="Wu Y."/>
            <person name="Sun Y."/>
            <person name="Xu J.-R."/>
            <person name="Kang Z.K."/>
            <person name="Wang L."/>
            <person name="Huang L."/>
        </authorList>
    </citation>
    <scope>NUCLEOTIDE SEQUENCE [LARGE SCALE GENOMIC DNA]</scope>
    <source>
        <strain evidence="14">03-8</strain>
    </source>
</reference>
<evidence type="ECO:0000256" key="4">
    <source>
        <dbReference type="ARBA" id="ARBA00012483"/>
    </source>
</evidence>
<keyword evidence="8 11" id="KW-1133">Transmembrane helix</keyword>
<evidence type="ECO:0000256" key="3">
    <source>
        <dbReference type="ARBA" id="ARBA00004906"/>
    </source>
</evidence>
<name>A0A194W3Y7_CYTMA</name>
<feature type="transmembrane region" description="Helical" evidence="11">
    <location>
        <begin position="707"/>
        <end position="726"/>
    </location>
</feature>
<gene>
    <name evidence="14" type="ORF">VM1G_06839</name>
</gene>
<feature type="transmembrane region" description="Helical" evidence="11">
    <location>
        <begin position="424"/>
        <end position="442"/>
    </location>
</feature>
<feature type="region of interest" description="Disordered" evidence="10">
    <location>
        <begin position="311"/>
        <end position="330"/>
    </location>
</feature>
<proteinExistence type="predicted"/>
<feature type="compositionally biased region" description="Low complexity" evidence="10">
    <location>
        <begin position="766"/>
        <end position="787"/>
    </location>
</feature>
<comment type="pathway">
    <text evidence="3">Protein modification; protein ubiquitination.</text>
</comment>
<protein>
    <recommendedName>
        <fullName evidence="4">RING-type E3 ubiquitin transferase</fullName>
        <ecNumber evidence="4">2.3.2.27</ecNumber>
    </recommendedName>
</protein>
<feature type="transmembrane region" description="Helical" evidence="11">
    <location>
        <begin position="463"/>
        <end position="486"/>
    </location>
</feature>
<feature type="compositionally biased region" description="Polar residues" evidence="10">
    <location>
        <begin position="921"/>
        <end position="930"/>
    </location>
</feature>
<feature type="transmembrane region" description="Helical" evidence="11">
    <location>
        <begin position="617"/>
        <end position="639"/>
    </location>
</feature>
<feature type="transmembrane region" description="Helical" evidence="11">
    <location>
        <begin position="492"/>
        <end position="518"/>
    </location>
</feature>
<feature type="chain" id="PRO_5008267091" description="RING-type E3 ubiquitin transferase" evidence="12">
    <location>
        <begin position="31"/>
        <end position="930"/>
    </location>
</feature>
<feature type="domain" description="SWEET-like" evidence="13">
    <location>
        <begin position="614"/>
        <end position="738"/>
    </location>
</feature>
<accession>A0A194W3Y7</accession>
<feature type="signal peptide" evidence="12">
    <location>
        <begin position="1"/>
        <end position="30"/>
    </location>
</feature>
<keyword evidence="9 11" id="KW-0472">Membrane</keyword>
<evidence type="ECO:0000256" key="7">
    <source>
        <dbReference type="ARBA" id="ARBA00022786"/>
    </source>
</evidence>
<evidence type="ECO:0000256" key="2">
    <source>
        <dbReference type="ARBA" id="ARBA00004127"/>
    </source>
</evidence>
<evidence type="ECO:0000313" key="14">
    <source>
        <dbReference type="EMBL" id="KUI71179.1"/>
    </source>
</evidence>
<evidence type="ECO:0000256" key="6">
    <source>
        <dbReference type="ARBA" id="ARBA00022692"/>
    </source>
</evidence>
<dbReference type="EMBL" id="CM003104">
    <property type="protein sequence ID" value="KUI71179.1"/>
    <property type="molecule type" value="Genomic_DNA"/>
</dbReference>
<feature type="compositionally biased region" description="Polar residues" evidence="10">
    <location>
        <begin position="314"/>
        <end position="326"/>
    </location>
</feature>
<sequence length="930" mass="103290">MPPLQQENLRVLAVILIIFWLSTSSGDGQAGYFAAPFLTQERLARQRQSYSVLNSTVWGDFNPRQPNEPPNGTENTRYINITGFRQDDGFAWEDLGRFRETCLETSRSTSSLLPPRLETDGEMTLDGQEEQQKSAWDVGDGDAMWLNATGLLKGPWLRSDASVSRTWADYNFTAMTPTISWSGTHGEWNRNVTGSEGMMQLRIEDKRRHVEYEEDLGDEEHRRLSTGGFVREVAAGLTVEDSGPDGSGSTYEMRLHGVHWPQQGNMLLTTTSEKFAGIFGLPHLAPDENFFKSSQQLLNQTVDEVLRKRERSPFTDQSNPWTSSAGGTEDAWSPSPHCEYVVYLQVHPVGRAMTQEGGPGMRDVVKEIEDELRYPTGAPMPHVPELQMSAVIYSPDCAYFLESKGPPHFPPAHGNHLLGFKEEVWIYDVNFYVLLMAAIVFAQVHLLKLQMRESYTPSTLGRISFWTIIIMVLADGMMFAVSAVLSLDSTNFYLRALVLMFALFMSMLIGGSFLSEVYKVQESEWRPREREHTPNNNTPRPPATPAPSTGDSLPRPVTAGSAPAAPASPPIIIPSDQDIDAEIAGNLAAGAAAVPTAGTATTGTNTQQSRVTPFSTIVGRLILTGSLICFLSLAAMSWWKPLRNVFVNSLVFLYLSFWVPQIIRNTQRNSRRAFSWRFMIGQSIFRLLPVAYFYIHRNNMILADTDWTAFCVLAGWLWCQLWILAFQDVLGPRFGMPKGWMPEAWDYHPVLREDNLESGGLPLGLAPSASAPGSPSLERVRSLSSSSGEADRAVREKSGAAKGMRIRAIECAICQEVLEVPVVKAGHSGEPAGGGVAGVLERRKYMVTPFHEALTTYTLRNPVAPPFNPALPRFHFQGCGLEVTGRHSQVQADWPIPAEHGPQVKLREHLKVKVDAEDTRTANSSTANRR</sequence>
<dbReference type="GO" id="GO:0012505">
    <property type="term" value="C:endomembrane system"/>
    <property type="evidence" value="ECO:0007669"/>
    <property type="project" value="UniProtKB-SubCell"/>
</dbReference>